<reference evidence="4" key="2">
    <citation type="journal article" date="2017" name="Nat. Plants">
        <title>The Aegilops tauschii genome reveals multiple impacts of transposons.</title>
        <authorList>
            <person name="Zhao G."/>
            <person name="Zou C."/>
            <person name="Li K."/>
            <person name="Wang K."/>
            <person name="Li T."/>
            <person name="Gao L."/>
            <person name="Zhang X."/>
            <person name="Wang H."/>
            <person name="Yang Z."/>
            <person name="Liu X."/>
            <person name="Jiang W."/>
            <person name="Mao L."/>
            <person name="Kong X."/>
            <person name="Jiao Y."/>
            <person name="Jia J."/>
        </authorList>
    </citation>
    <scope>NUCLEOTIDE SEQUENCE [LARGE SCALE GENOMIC DNA]</scope>
    <source>
        <strain evidence="4">cv. AL8/78</strain>
    </source>
</reference>
<accession>A0A453PQS3</accession>
<keyword evidence="4" id="KW-1185">Reference proteome</keyword>
<dbReference type="Gramene" id="AET6Gv20813800.12">
    <property type="protein sequence ID" value="AET6Gv20813800.12"/>
    <property type="gene ID" value="AET6Gv20813800"/>
</dbReference>
<reference evidence="3" key="3">
    <citation type="journal article" date="2017" name="Nature">
        <title>Genome sequence of the progenitor of the wheat D genome Aegilops tauschii.</title>
        <authorList>
            <person name="Luo M.C."/>
            <person name="Gu Y.Q."/>
            <person name="Puiu D."/>
            <person name="Wang H."/>
            <person name="Twardziok S.O."/>
            <person name="Deal K.R."/>
            <person name="Huo N."/>
            <person name="Zhu T."/>
            <person name="Wang L."/>
            <person name="Wang Y."/>
            <person name="McGuire P.E."/>
            <person name="Liu S."/>
            <person name="Long H."/>
            <person name="Ramasamy R.K."/>
            <person name="Rodriguez J.C."/>
            <person name="Van S.L."/>
            <person name="Yuan L."/>
            <person name="Wang Z."/>
            <person name="Xia Z."/>
            <person name="Xiao L."/>
            <person name="Anderson O.D."/>
            <person name="Ouyang S."/>
            <person name="Liang Y."/>
            <person name="Zimin A.V."/>
            <person name="Pertea G."/>
            <person name="Qi P."/>
            <person name="Bennetzen J.L."/>
            <person name="Dai X."/>
            <person name="Dawson M.W."/>
            <person name="Muller H.G."/>
            <person name="Kugler K."/>
            <person name="Rivarola-Duarte L."/>
            <person name="Spannagl M."/>
            <person name="Mayer K.F.X."/>
            <person name="Lu F.H."/>
            <person name="Bevan M.W."/>
            <person name="Leroy P."/>
            <person name="Li P."/>
            <person name="You F.M."/>
            <person name="Sun Q."/>
            <person name="Liu Z."/>
            <person name="Lyons E."/>
            <person name="Wicker T."/>
            <person name="Salzberg S.L."/>
            <person name="Devos K.M."/>
            <person name="Dvorak J."/>
        </authorList>
    </citation>
    <scope>NUCLEOTIDE SEQUENCE [LARGE SCALE GENOMIC DNA]</scope>
    <source>
        <strain evidence="3">cv. AL8/78</strain>
    </source>
</reference>
<protein>
    <submittedName>
        <fullName evidence="3">Uncharacterized protein</fullName>
    </submittedName>
</protein>
<evidence type="ECO:0000313" key="4">
    <source>
        <dbReference type="Proteomes" id="UP000015105"/>
    </source>
</evidence>
<reference evidence="3" key="5">
    <citation type="journal article" date="2021" name="G3 (Bethesda)">
        <title>Aegilops tauschii genome assembly Aet v5.0 features greater sequence contiguity and improved annotation.</title>
        <authorList>
            <person name="Wang L."/>
            <person name="Zhu T."/>
            <person name="Rodriguez J.C."/>
            <person name="Deal K.R."/>
            <person name="Dubcovsky J."/>
            <person name="McGuire P.E."/>
            <person name="Lux T."/>
            <person name="Spannagl M."/>
            <person name="Mayer K.F.X."/>
            <person name="Baldrich P."/>
            <person name="Meyers B.C."/>
            <person name="Huo N."/>
            <person name="Gu Y.Q."/>
            <person name="Zhou H."/>
            <person name="Devos K.M."/>
            <person name="Bennetzen J.L."/>
            <person name="Unver T."/>
            <person name="Budak H."/>
            <person name="Gulick P.J."/>
            <person name="Galiba G."/>
            <person name="Kalapos B."/>
            <person name="Nelson D.R."/>
            <person name="Li P."/>
            <person name="You F.M."/>
            <person name="Luo M.C."/>
            <person name="Dvorak J."/>
        </authorList>
    </citation>
    <scope>NUCLEOTIDE SEQUENCE [LARGE SCALE GENOMIC DNA]</scope>
    <source>
        <strain evidence="3">cv. AL8/78</strain>
    </source>
</reference>
<keyword evidence="2" id="KW-0472">Membrane</keyword>
<feature type="compositionally biased region" description="Low complexity" evidence="1">
    <location>
        <begin position="37"/>
        <end position="48"/>
    </location>
</feature>
<organism evidence="3 4">
    <name type="scientific">Aegilops tauschii subsp. strangulata</name>
    <name type="common">Goatgrass</name>
    <dbReference type="NCBI Taxonomy" id="200361"/>
    <lineage>
        <taxon>Eukaryota</taxon>
        <taxon>Viridiplantae</taxon>
        <taxon>Streptophyta</taxon>
        <taxon>Embryophyta</taxon>
        <taxon>Tracheophyta</taxon>
        <taxon>Spermatophyta</taxon>
        <taxon>Magnoliopsida</taxon>
        <taxon>Liliopsida</taxon>
        <taxon>Poales</taxon>
        <taxon>Poaceae</taxon>
        <taxon>BOP clade</taxon>
        <taxon>Pooideae</taxon>
        <taxon>Triticodae</taxon>
        <taxon>Triticeae</taxon>
        <taxon>Triticinae</taxon>
        <taxon>Aegilops</taxon>
    </lineage>
</organism>
<feature type="transmembrane region" description="Helical" evidence="2">
    <location>
        <begin position="109"/>
        <end position="129"/>
    </location>
</feature>
<feature type="region of interest" description="Disordered" evidence="1">
    <location>
        <begin position="22"/>
        <end position="48"/>
    </location>
</feature>
<evidence type="ECO:0000256" key="1">
    <source>
        <dbReference type="SAM" id="MobiDB-lite"/>
    </source>
</evidence>
<dbReference type="EnsemblPlants" id="AET6Gv20813800.12">
    <property type="protein sequence ID" value="AET6Gv20813800.12"/>
    <property type="gene ID" value="AET6Gv20813800"/>
</dbReference>
<dbReference type="Proteomes" id="UP000015105">
    <property type="component" value="Chromosome 6D"/>
</dbReference>
<dbReference type="AlphaFoldDB" id="A0A453PQS3"/>
<proteinExistence type="predicted"/>
<name>A0A453PQS3_AEGTS</name>
<keyword evidence="2" id="KW-1133">Transmembrane helix</keyword>
<keyword evidence="2" id="KW-0812">Transmembrane</keyword>
<evidence type="ECO:0000256" key="2">
    <source>
        <dbReference type="SAM" id="Phobius"/>
    </source>
</evidence>
<evidence type="ECO:0000313" key="3">
    <source>
        <dbReference type="EnsemblPlants" id="AET6Gv20813800.12"/>
    </source>
</evidence>
<sequence length="132" mass="13941">RLLQRARSVAGPDDAVATTFSAKKTTTSSSARRRGSPPRAAGTTAAAAPHLPVASRSSLLIRLGYSSVERPRPHVAPSTASLSHLLVSRHALAPLTGRRRHCGVTGADLVAIYLCFLIFDLGASLWPHLLIS</sequence>
<reference evidence="3" key="4">
    <citation type="submission" date="2019-03" db="UniProtKB">
        <authorList>
            <consortium name="EnsemblPlants"/>
        </authorList>
    </citation>
    <scope>IDENTIFICATION</scope>
</reference>
<reference evidence="4" key="1">
    <citation type="journal article" date="2014" name="Science">
        <title>Ancient hybridizations among the ancestral genomes of bread wheat.</title>
        <authorList>
            <consortium name="International Wheat Genome Sequencing Consortium,"/>
            <person name="Marcussen T."/>
            <person name="Sandve S.R."/>
            <person name="Heier L."/>
            <person name="Spannagl M."/>
            <person name="Pfeifer M."/>
            <person name="Jakobsen K.S."/>
            <person name="Wulff B.B."/>
            <person name="Steuernagel B."/>
            <person name="Mayer K.F."/>
            <person name="Olsen O.A."/>
        </authorList>
    </citation>
    <scope>NUCLEOTIDE SEQUENCE [LARGE SCALE GENOMIC DNA]</scope>
    <source>
        <strain evidence="4">cv. AL8/78</strain>
    </source>
</reference>